<name>D2PQ30_KRIFD</name>
<proteinExistence type="predicted"/>
<accession>D2PQ30</accession>
<sequence>MRRASVGLACAAALIAVPACDSGQATPPVSQAAATPSAPLPQPAGNLCERVGPTLAGEWKAEEQPPASFPLADVCSLTNAADPNNQYSISLGVLPVSAQDAAELRKYDVRRLKGHYVVQPVDGGVGQDSWAVDPAAAGPWVVFRSGNRLVKVSRPLGGKGQLNAVKAVARTIERLPGGFPPTRSMHRRPECERGTAAAEKLLAAKAAARRDTLVNGFVSCRWASTRQAAVAIGGGLGSDAAIAFTNLRNAGTGPVVSNRRVPVGQEGWQQDNGFLAYQLAENAFVTVVAHPMPSTQSAGVLALARALRPIHLR</sequence>
<keyword evidence="4" id="KW-1185">Reference proteome</keyword>
<dbReference type="HOGENOM" id="CLU_887908_0_0_11"/>
<reference evidence="4" key="1">
    <citation type="submission" date="2009-09" db="EMBL/GenBank/DDBJ databases">
        <title>The complete genome of Kribbella flavida DSM 17836.</title>
        <authorList>
            <consortium name="US DOE Joint Genome Institute (JGI-PGF)"/>
            <person name="Lucas S."/>
            <person name="Copeland A."/>
            <person name="Lapidus A."/>
            <person name="Glavina del Rio T."/>
            <person name="Dalin E."/>
            <person name="Tice H."/>
            <person name="Bruce D."/>
            <person name="Goodwin L."/>
            <person name="Pitluck S."/>
            <person name="Kyrpides N."/>
            <person name="Mavromatis K."/>
            <person name="Ivanova N."/>
            <person name="Saunders E."/>
            <person name="Brettin T."/>
            <person name="Detter J.C."/>
            <person name="Han C."/>
            <person name="Larimer F."/>
            <person name="Land M."/>
            <person name="Hauser L."/>
            <person name="Markowitz V."/>
            <person name="Cheng J.-F."/>
            <person name="Hugenholtz P."/>
            <person name="Woyke T."/>
            <person name="Wu D."/>
            <person name="Pukall R."/>
            <person name="Klenk H.-P."/>
            <person name="Eisen J.A."/>
        </authorList>
    </citation>
    <scope>NUCLEOTIDE SEQUENCE [LARGE SCALE GENOMIC DNA]</scope>
    <source>
        <strain evidence="4">DSM 17836 / JCM 10339 / NBRC 14399</strain>
    </source>
</reference>
<evidence type="ECO:0008006" key="5">
    <source>
        <dbReference type="Google" id="ProtNLM"/>
    </source>
</evidence>
<dbReference type="KEGG" id="kfl:Kfla_3902"/>
<dbReference type="STRING" id="479435.Kfla_3902"/>
<evidence type="ECO:0000256" key="1">
    <source>
        <dbReference type="SAM" id="MobiDB-lite"/>
    </source>
</evidence>
<reference evidence="3 4" key="2">
    <citation type="journal article" date="2010" name="Stand. Genomic Sci.">
        <title>Complete genome sequence of Kribbella flavida type strain (IFO 14399).</title>
        <authorList>
            <person name="Pukall R."/>
            <person name="Lapidus A."/>
            <person name="Glavina Del Rio T."/>
            <person name="Copeland A."/>
            <person name="Tice H."/>
            <person name="Cheng J.-F."/>
            <person name="Lucas S."/>
            <person name="Chen F."/>
            <person name="Nolan M."/>
            <person name="LaButti K."/>
            <person name="Pati A."/>
            <person name="Ivanova N."/>
            <person name="Mavrommatis K."/>
            <person name="Mikhailova N."/>
            <person name="Pitluck S."/>
            <person name="Bruce D."/>
            <person name="Goodwin L."/>
            <person name="Land M."/>
            <person name="Hauser L."/>
            <person name="Chang Y.-J."/>
            <person name="Jeffries C.D."/>
            <person name="Chen A."/>
            <person name="Palaniappan K."/>
            <person name="Chain P."/>
            <person name="Rohde M."/>
            <person name="Goeker M."/>
            <person name="Bristow J."/>
            <person name="Eisen J.A."/>
            <person name="Markowitz V."/>
            <person name="Hugenholtz P."/>
            <person name="Kyrpides N.C."/>
            <person name="Klenk H.-P."/>
            <person name="Brettin T."/>
        </authorList>
    </citation>
    <scope>NUCLEOTIDE SEQUENCE [LARGE SCALE GENOMIC DNA]</scope>
    <source>
        <strain evidence="4">DSM 17836 / JCM 10339 / NBRC 14399</strain>
    </source>
</reference>
<protein>
    <recommendedName>
        <fullName evidence="5">DUF3558 domain-containing protein</fullName>
    </recommendedName>
</protein>
<feature type="region of interest" description="Disordered" evidence="1">
    <location>
        <begin position="25"/>
        <end position="44"/>
    </location>
</feature>
<dbReference type="AlphaFoldDB" id="D2PQ30"/>
<evidence type="ECO:0000313" key="3">
    <source>
        <dbReference type="EMBL" id="ADB32954.1"/>
    </source>
</evidence>
<evidence type="ECO:0000313" key="4">
    <source>
        <dbReference type="Proteomes" id="UP000007967"/>
    </source>
</evidence>
<organism evidence="3 4">
    <name type="scientific">Kribbella flavida (strain DSM 17836 / JCM 10339 / NBRC 14399)</name>
    <dbReference type="NCBI Taxonomy" id="479435"/>
    <lineage>
        <taxon>Bacteria</taxon>
        <taxon>Bacillati</taxon>
        <taxon>Actinomycetota</taxon>
        <taxon>Actinomycetes</taxon>
        <taxon>Propionibacteriales</taxon>
        <taxon>Kribbellaceae</taxon>
        <taxon>Kribbella</taxon>
    </lineage>
</organism>
<feature type="chain" id="PRO_5039535837" description="DUF3558 domain-containing protein" evidence="2">
    <location>
        <begin position="20"/>
        <end position="313"/>
    </location>
</feature>
<dbReference type="Proteomes" id="UP000007967">
    <property type="component" value="Chromosome"/>
</dbReference>
<feature type="compositionally biased region" description="Polar residues" evidence="1">
    <location>
        <begin position="25"/>
        <end position="34"/>
    </location>
</feature>
<keyword evidence="2" id="KW-0732">Signal</keyword>
<feature type="signal peptide" evidence="2">
    <location>
        <begin position="1"/>
        <end position="19"/>
    </location>
</feature>
<gene>
    <name evidence="3" type="ordered locus">Kfla_3902</name>
</gene>
<evidence type="ECO:0000256" key="2">
    <source>
        <dbReference type="SAM" id="SignalP"/>
    </source>
</evidence>
<dbReference type="EMBL" id="CP001736">
    <property type="protein sequence ID" value="ADB32954.1"/>
    <property type="molecule type" value="Genomic_DNA"/>
</dbReference>